<dbReference type="InterPro" id="IPR035396">
    <property type="entry name" value="Bac_rhamnosid6H"/>
</dbReference>
<dbReference type="InterPro" id="IPR012341">
    <property type="entry name" value="6hp_glycosidase-like_sf"/>
</dbReference>
<dbReference type="GO" id="GO:0016787">
    <property type="term" value="F:hydrolase activity"/>
    <property type="evidence" value="ECO:0007669"/>
    <property type="project" value="UniProtKB-KW"/>
</dbReference>
<feature type="domain" description="Alpha-L-rhamnosidase six-hairpin glycosidase" evidence="2">
    <location>
        <begin position="288"/>
        <end position="512"/>
    </location>
</feature>
<organism evidence="4 5">
    <name type="scientific">Hyaloscypha bicolor E</name>
    <dbReference type="NCBI Taxonomy" id="1095630"/>
    <lineage>
        <taxon>Eukaryota</taxon>
        <taxon>Fungi</taxon>
        <taxon>Dikarya</taxon>
        <taxon>Ascomycota</taxon>
        <taxon>Pezizomycotina</taxon>
        <taxon>Leotiomycetes</taxon>
        <taxon>Helotiales</taxon>
        <taxon>Hyaloscyphaceae</taxon>
        <taxon>Hyaloscypha</taxon>
        <taxon>Hyaloscypha bicolor</taxon>
    </lineage>
</organism>
<reference evidence="4 5" key="1">
    <citation type="submission" date="2016-04" db="EMBL/GenBank/DDBJ databases">
        <title>A degradative enzymes factory behind the ericoid mycorrhizal symbiosis.</title>
        <authorList>
            <consortium name="DOE Joint Genome Institute"/>
            <person name="Martino E."/>
            <person name="Morin E."/>
            <person name="Grelet G."/>
            <person name="Kuo A."/>
            <person name="Kohler A."/>
            <person name="Daghino S."/>
            <person name="Barry K."/>
            <person name="Choi C."/>
            <person name="Cichocki N."/>
            <person name="Clum A."/>
            <person name="Copeland A."/>
            <person name="Hainaut M."/>
            <person name="Haridas S."/>
            <person name="Labutti K."/>
            <person name="Lindquist E."/>
            <person name="Lipzen A."/>
            <person name="Khouja H.-R."/>
            <person name="Murat C."/>
            <person name="Ohm R."/>
            <person name="Olson A."/>
            <person name="Spatafora J."/>
            <person name="Veneault-Fourrey C."/>
            <person name="Henrissat B."/>
            <person name="Grigoriev I."/>
            <person name="Martin F."/>
            <person name="Perotto S."/>
        </authorList>
    </citation>
    <scope>NUCLEOTIDE SEQUENCE [LARGE SCALE GENOMIC DNA]</scope>
    <source>
        <strain evidence="4 5">E</strain>
    </source>
</reference>
<feature type="chain" id="PRO_5014339688" evidence="1">
    <location>
        <begin position="23"/>
        <end position="730"/>
    </location>
</feature>
<dbReference type="GO" id="GO:0005975">
    <property type="term" value="P:carbohydrate metabolic process"/>
    <property type="evidence" value="ECO:0007669"/>
    <property type="project" value="InterPro"/>
</dbReference>
<dbReference type="Gene3D" id="2.60.120.260">
    <property type="entry name" value="Galactose-binding domain-like"/>
    <property type="match status" value="1"/>
</dbReference>
<dbReference type="AlphaFoldDB" id="A0A2J6SJH4"/>
<dbReference type="InParanoid" id="A0A2J6SJH4"/>
<evidence type="ECO:0000313" key="4">
    <source>
        <dbReference type="EMBL" id="PMD50928.1"/>
    </source>
</evidence>
<dbReference type="InterPro" id="IPR035398">
    <property type="entry name" value="Bac_rhamnosid_C"/>
</dbReference>
<dbReference type="Gene3D" id="1.50.10.10">
    <property type="match status" value="1"/>
</dbReference>
<dbReference type="Pfam" id="PF17390">
    <property type="entry name" value="Bac_rhamnosid_C"/>
    <property type="match status" value="1"/>
</dbReference>
<dbReference type="Pfam" id="PF17389">
    <property type="entry name" value="Bac_rhamnosid6H"/>
    <property type="match status" value="1"/>
</dbReference>
<keyword evidence="4" id="KW-0378">Hydrolase</keyword>
<gene>
    <name evidence="4" type="ORF">K444DRAFT_543881</name>
</gene>
<dbReference type="STRING" id="1095630.A0A2J6SJH4"/>
<dbReference type="RefSeq" id="XP_024727832.1">
    <property type="nucleotide sequence ID" value="XM_024875999.1"/>
</dbReference>
<feature type="domain" description="Alpha-L-rhamnosidase C-terminal" evidence="3">
    <location>
        <begin position="614"/>
        <end position="682"/>
    </location>
</feature>
<dbReference type="OrthoDB" id="10036721at2759"/>
<name>A0A2J6SJH4_9HELO</name>
<dbReference type="PANTHER" id="PTHR34987">
    <property type="entry name" value="C, PUTATIVE (AFU_ORTHOLOGUE AFUA_3G02880)-RELATED"/>
    <property type="match status" value="1"/>
</dbReference>
<accession>A0A2J6SJH4</accession>
<keyword evidence="5" id="KW-1185">Reference proteome</keyword>
<sequence length="730" mass="79561">MVFLRSLLLFHSFTYQWNAIDAAPDDGQTRLASEAPGDWQKYVRSPSNRIVYPARIVANYTQGNVTNPRGLLTGKGSTLFTRTPRTTSAPDLPPTVVVDFGQNIAGYLSISFGGSYNSTPGRPGIRLAFSETLEYLGNVSDFSRGYNSSDRHIQGDAITPGSDQIAVAAKPYTWTDDHGCQYGSQVCADGLHGFRYVKVYLDALETDAPYTTSYGEVSIESMSLNFTPYLGTPDTFTGWFESSDDQLNQWWFDGVYTTDLCTDTFGVNDTDPRNSASPSIVGKLVLHDGAKRDRDPYVGDLAVSSRTSYLSHNVPQASRNVLADLADHQRSDGWIPPASINGYTLPLVDYPLWWVVCSYDLFMYAGDTAYIRQYYPNIIKVLDTFYESITDPRTQLLSKGFGVSGGYGDYAFIGRTGPVTYYNALYVLALQNAATIAKFLSKEGDATRWAVRAQTVSAAINTYNFDSGVGAFYDGTCGDSYCNSHAQDGNSLSIVAGVANSSRAHSVLSYLSKANARPYGNAFYDNDVVGGGYSQRVYAFISYFEIEARFIMGLADSALEEIRRLYGWMSTHDPGITQWEGIGPNGQPYEADYTSMAHGWATGIVPVLTNYVLGVIPSGPGFSVYTIKPVPGDVEWAKGVVPTPKGPITVNWQQNRVLGLFYLTATAPTGSQGTICVPVSNLSVAVYLDSKPIPNNIHKRDGEVGSGGYVSVSIEDSLTHTISVGYKLGP</sequence>
<protein>
    <submittedName>
        <fullName evidence="4">Glycoside hydrolase family 78 protein</fullName>
    </submittedName>
</protein>
<dbReference type="InterPro" id="IPR008928">
    <property type="entry name" value="6-hairpin_glycosidase_sf"/>
</dbReference>
<dbReference type="GeneID" id="36584078"/>
<feature type="signal peptide" evidence="1">
    <location>
        <begin position="1"/>
        <end position="22"/>
    </location>
</feature>
<proteinExistence type="predicted"/>
<dbReference type="EMBL" id="KZ613912">
    <property type="protein sequence ID" value="PMD50928.1"/>
    <property type="molecule type" value="Genomic_DNA"/>
</dbReference>
<dbReference type="SUPFAM" id="SSF48208">
    <property type="entry name" value="Six-hairpin glycosidases"/>
    <property type="match status" value="1"/>
</dbReference>
<keyword evidence="1" id="KW-0732">Signal</keyword>
<dbReference type="Gene3D" id="2.60.420.10">
    <property type="entry name" value="Maltose phosphorylase, domain 3"/>
    <property type="match status" value="1"/>
</dbReference>
<dbReference type="Proteomes" id="UP000235371">
    <property type="component" value="Unassembled WGS sequence"/>
</dbReference>
<evidence type="ECO:0000259" key="2">
    <source>
        <dbReference type="Pfam" id="PF17389"/>
    </source>
</evidence>
<dbReference type="PANTHER" id="PTHR34987:SF5">
    <property type="entry name" value="ALPHA-RHAMNOSIDASE"/>
    <property type="match status" value="1"/>
</dbReference>
<evidence type="ECO:0000256" key="1">
    <source>
        <dbReference type="SAM" id="SignalP"/>
    </source>
</evidence>
<evidence type="ECO:0000259" key="3">
    <source>
        <dbReference type="Pfam" id="PF17390"/>
    </source>
</evidence>
<evidence type="ECO:0000313" key="5">
    <source>
        <dbReference type="Proteomes" id="UP000235371"/>
    </source>
</evidence>